<sequence>MNYFLDALKRYADFTGRARRKEYWMFILFYLIFYIAAMVVDIVLGTFFIALIFALAMIIPSIAIAARRLHDTGRSGWWQLIALVPFIGGIILLVFLVLDSTEDNQYGPNPKAMPVAA</sequence>
<evidence type="ECO:0000313" key="3">
    <source>
        <dbReference type="Proteomes" id="UP001339167"/>
    </source>
</evidence>
<feature type="transmembrane region" description="Helical" evidence="1">
    <location>
        <begin position="46"/>
        <end position="65"/>
    </location>
</feature>
<keyword evidence="3" id="KW-1185">Reference proteome</keyword>
<keyword evidence="1" id="KW-0472">Membrane</keyword>
<dbReference type="PANTHER" id="PTHR34980">
    <property type="entry name" value="INNER MEMBRANE PROTEIN-RELATED-RELATED"/>
    <property type="match status" value="1"/>
</dbReference>
<keyword evidence="1" id="KW-1133">Transmembrane helix</keyword>
<comment type="caution">
    <text evidence="2">The sequence shown here is derived from an EMBL/GenBank/DDBJ whole genome shotgun (WGS) entry which is preliminary data.</text>
</comment>
<dbReference type="PANTHER" id="PTHR34980:SF2">
    <property type="entry name" value="INNER MEMBRANE PROTEIN YHAH-RELATED"/>
    <property type="match status" value="1"/>
</dbReference>
<gene>
    <name evidence="2" type="ORF">QWF21_17085</name>
</gene>
<proteinExistence type="predicted"/>
<organism evidence="2 3">
    <name type="scientific">Alkalimonas mucilaginosa</name>
    <dbReference type="NCBI Taxonomy" id="3057676"/>
    <lineage>
        <taxon>Bacteria</taxon>
        <taxon>Pseudomonadati</taxon>
        <taxon>Pseudomonadota</taxon>
        <taxon>Gammaproteobacteria</taxon>
        <taxon>Alkalimonas</taxon>
    </lineage>
</organism>
<evidence type="ECO:0000313" key="2">
    <source>
        <dbReference type="EMBL" id="MEE2025957.1"/>
    </source>
</evidence>
<feature type="transmembrane region" description="Helical" evidence="1">
    <location>
        <begin position="23"/>
        <end position="40"/>
    </location>
</feature>
<dbReference type="InterPro" id="IPR008523">
    <property type="entry name" value="DUF805"/>
</dbReference>
<reference evidence="2 3" key="1">
    <citation type="submission" date="2023-06" db="EMBL/GenBank/DDBJ databases">
        <title>Alkalimonas sp., MEB004 an alkaliphilic bacterium isolated from Lonar Lake, India.</title>
        <authorList>
            <person name="Joshi A."/>
            <person name="Thite S."/>
        </authorList>
    </citation>
    <scope>NUCLEOTIDE SEQUENCE [LARGE SCALE GENOMIC DNA]</scope>
    <source>
        <strain evidence="2 3">MEB004</strain>
    </source>
</reference>
<dbReference type="Proteomes" id="UP001339167">
    <property type="component" value="Unassembled WGS sequence"/>
</dbReference>
<dbReference type="EMBL" id="JAUGZK010000019">
    <property type="protein sequence ID" value="MEE2025957.1"/>
    <property type="molecule type" value="Genomic_DNA"/>
</dbReference>
<dbReference type="RefSeq" id="WP_330089265.1">
    <property type="nucleotide sequence ID" value="NZ_JAUGZK010000019.1"/>
</dbReference>
<name>A0ABU7JJV3_9GAMM</name>
<keyword evidence="1" id="KW-0812">Transmembrane</keyword>
<dbReference type="Pfam" id="PF05656">
    <property type="entry name" value="DUF805"/>
    <property type="match status" value="1"/>
</dbReference>
<feature type="transmembrane region" description="Helical" evidence="1">
    <location>
        <begin position="77"/>
        <end position="98"/>
    </location>
</feature>
<accession>A0ABU7JJV3</accession>
<protein>
    <submittedName>
        <fullName evidence="2">DUF805 domain-containing protein</fullName>
    </submittedName>
</protein>
<evidence type="ECO:0000256" key="1">
    <source>
        <dbReference type="SAM" id="Phobius"/>
    </source>
</evidence>